<keyword evidence="5" id="KW-1185">Reference proteome</keyword>
<dbReference type="PANTHER" id="PTHR40633">
    <property type="entry name" value="MATRIX PROTEIN, PUTATIVE (AFU_ORTHOLOGUE AFUA_8G05410)-RELATED"/>
    <property type="match status" value="1"/>
</dbReference>
<evidence type="ECO:0000313" key="5">
    <source>
        <dbReference type="Proteomes" id="UP001479436"/>
    </source>
</evidence>
<reference evidence="4 5" key="1">
    <citation type="submission" date="2023-04" db="EMBL/GenBank/DDBJ databases">
        <title>Genome of Basidiobolus ranarum AG-B5.</title>
        <authorList>
            <person name="Stajich J.E."/>
            <person name="Carter-House D."/>
            <person name="Gryganskyi A."/>
        </authorList>
    </citation>
    <scope>NUCLEOTIDE SEQUENCE [LARGE SCALE GENOMIC DNA]</scope>
    <source>
        <strain evidence="4 5">AG-B5</strain>
    </source>
</reference>
<dbReference type="InterPro" id="IPR018466">
    <property type="entry name" value="Kre9/Knh1-like_N"/>
</dbReference>
<proteinExistence type="predicted"/>
<dbReference type="EMBL" id="JASJQH010007285">
    <property type="protein sequence ID" value="KAK9711378.1"/>
    <property type="molecule type" value="Genomic_DNA"/>
</dbReference>
<accession>A0ABR2VZG0</accession>
<dbReference type="Pfam" id="PF10342">
    <property type="entry name" value="Kre9_KNH"/>
    <property type="match status" value="1"/>
</dbReference>
<evidence type="ECO:0000256" key="2">
    <source>
        <dbReference type="SAM" id="SignalP"/>
    </source>
</evidence>
<evidence type="ECO:0000256" key="1">
    <source>
        <dbReference type="ARBA" id="ARBA00022729"/>
    </source>
</evidence>
<comment type="caution">
    <text evidence="4">The sequence shown here is derived from an EMBL/GenBank/DDBJ whole genome shotgun (WGS) entry which is preliminary data.</text>
</comment>
<evidence type="ECO:0000313" key="4">
    <source>
        <dbReference type="EMBL" id="KAK9711378.1"/>
    </source>
</evidence>
<gene>
    <name evidence="4" type="ORF">K7432_007875</name>
</gene>
<sequence>MRSFNAIYSMALSALLTTLVTAEVSITHPVASSEWSRGEDATIQWSIDAADLAETLTIELREGPKANLALAYTIAQDVDANEESHDWMVPMDLAPGDTYSIRVITDTGSDRYSHYFKIK</sequence>
<dbReference type="InterPro" id="IPR052982">
    <property type="entry name" value="SRP1/TIP1-like"/>
</dbReference>
<organism evidence="4 5">
    <name type="scientific">Basidiobolus ranarum</name>
    <dbReference type="NCBI Taxonomy" id="34480"/>
    <lineage>
        <taxon>Eukaryota</taxon>
        <taxon>Fungi</taxon>
        <taxon>Fungi incertae sedis</taxon>
        <taxon>Zoopagomycota</taxon>
        <taxon>Entomophthoromycotina</taxon>
        <taxon>Basidiobolomycetes</taxon>
        <taxon>Basidiobolales</taxon>
        <taxon>Basidiobolaceae</taxon>
        <taxon>Basidiobolus</taxon>
    </lineage>
</organism>
<feature type="signal peptide" evidence="2">
    <location>
        <begin position="1"/>
        <end position="22"/>
    </location>
</feature>
<dbReference type="PANTHER" id="PTHR40633:SF5">
    <property type="entry name" value="ANCHORED PROTEIN, PUTATIVE (AFU_ORTHOLOGUE AFUA_8G04370)-RELATED"/>
    <property type="match status" value="1"/>
</dbReference>
<feature type="domain" description="Yeast cell wall synthesis Kre9/Knh1-like N-terminal" evidence="3">
    <location>
        <begin position="29"/>
        <end position="118"/>
    </location>
</feature>
<protein>
    <recommendedName>
        <fullName evidence="3">Yeast cell wall synthesis Kre9/Knh1-like N-terminal domain-containing protein</fullName>
    </recommendedName>
</protein>
<keyword evidence="1 2" id="KW-0732">Signal</keyword>
<evidence type="ECO:0000259" key="3">
    <source>
        <dbReference type="Pfam" id="PF10342"/>
    </source>
</evidence>
<name>A0ABR2VZG0_9FUNG</name>
<feature type="chain" id="PRO_5045835624" description="Yeast cell wall synthesis Kre9/Knh1-like N-terminal domain-containing protein" evidence="2">
    <location>
        <begin position="23"/>
        <end position="119"/>
    </location>
</feature>
<dbReference type="Proteomes" id="UP001479436">
    <property type="component" value="Unassembled WGS sequence"/>
</dbReference>